<proteinExistence type="inferred from homology"/>
<feature type="transmembrane region" description="Helical" evidence="6">
    <location>
        <begin position="113"/>
        <end position="135"/>
    </location>
</feature>
<dbReference type="OrthoDB" id="10058185at2759"/>
<comment type="caution">
    <text evidence="8">The sequence shown here is derived from an EMBL/GenBank/DDBJ whole genome shotgun (WGS) entry which is preliminary data.</text>
</comment>
<evidence type="ECO:0000259" key="7">
    <source>
        <dbReference type="Pfam" id="PF20684"/>
    </source>
</evidence>
<evidence type="ECO:0000256" key="2">
    <source>
        <dbReference type="ARBA" id="ARBA00022692"/>
    </source>
</evidence>
<dbReference type="PANTHER" id="PTHR33048:SF158">
    <property type="entry name" value="MEMBRANE PROTEIN PTH11-LIKE, PUTATIVE-RELATED"/>
    <property type="match status" value="1"/>
</dbReference>
<keyword evidence="2 6" id="KW-0812">Transmembrane</keyword>
<evidence type="ECO:0000256" key="6">
    <source>
        <dbReference type="SAM" id="Phobius"/>
    </source>
</evidence>
<reference evidence="8" key="1">
    <citation type="submission" date="2020-02" db="EMBL/GenBank/DDBJ databases">
        <authorList>
            <person name="Palmer J.M."/>
        </authorList>
    </citation>
    <scope>NUCLEOTIDE SEQUENCE</scope>
    <source>
        <strain evidence="8">EPUS1.4</strain>
        <tissue evidence="8">Thallus</tissue>
    </source>
</reference>
<evidence type="ECO:0000256" key="3">
    <source>
        <dbReference type="ARBA" id="ARBA00022989"/>
    </source>
</evidence>
<dbReference type="InterPro" id="IPR052337">
    <property type="entry name" value="SAT4-like"/>
</dbReference>
<keyword evidence="3 6" id="KW-1133">Transmembrane helix</keyword>
<dbReference type="Proteomes" id="UP000606974">
    <property type="component" value="Unassembled WGS sequence"/>
</dbReference>
<dbReference type="InterPro" id="IPR049326">
    <property type="entry name" value="Rhodopsin_dom_fungi"/>
</dbReference>
<dbReference type="PANTHER" id="PTHR33048">
    <property type="entry name" value="PTH11-LIKE INTEGRAL MEMBRANE PROTEIN (AFU_ORTHOLOGUE AFUA_5G11245)"/>
    <property type="match status" value="1"/>
</dbReference>
<comment type="similarity">
    <text evidence="5">Belongs to the SAT4 family.</text>
</comment>
<evidence type="ECO:0000256" key="5">
    <source>
        <dbReference type="ARBA" id="ARBA00038359"/>
    </source>
</evidence>
<keyword evidence="9" id="KW-1185">Reference proteome</keyword>
<accession>A0A8H7APD5</accession>
<name>A0A8H7APD5_9EURO</name>
<feature type="transmembrane region" description="Helical" evidence="6">
    <location>
        <begin position="147"/>
        <end position="166"/>
    </location>
</feature>
<sequence>MDLSKNIPALPPPDGVQSQFDHPRTLASSLIAVNATFLPLMIIAVGTRLYTRTFIANALGWDDYTCVGAALSSTAYASVCILVSHWGVGTHLWDIRAITLTPPRLRIMSSLSIIYVLGILFTKISIFLLYLRIFVVRRNFTAFVKGGMVFFSIYHAAALGLSIAYLTKCDRPSTVRDSFCAKWQSLDVFQAVMNVSTDTYLLVLPIAPVMQLQIPQGKKLGVLMVFLCGFIALAVSIARLIAIGVNLHSPDGLYYAALSSSLTAVELNVGIVTASMVIMPQFFTHSKILHLSTYKAVRYRFLRRRTNSSGRQQNPSSKTRSDDGLFVIETNVLGSIQGDGRFIMTNVDGSLIRPMSFQDNTHEHLAPRRDVWGPLV</sequence>
<protein>
    <recommendedName>
        <fullName evidence="7">Rhodopsin domain-containing protein</fullName>
    </recommendedName>
</protein>
<comment type="subcellular location">
    <subcellularLocation>
        <location evidence="1">Membrane</location>
        <topology evidence="1">Multi-pass membrane protein</topology>
    </subcellularLocation>
</comment>
<evidence type="ECO:0000256" key="1">
    <source>
        <dbReference type="ARBA" id="ARBA00004141"/>
    </source>
</evidence>
<dbReference type="Pfam" id="PF20684">
    <property type="entry name" value="Fung_rhodopsin"/>
    <property type="match status" value="1"/>
</dbReference>
<feature type="transmembrane region" description="Helical" evidence="6">
    <location>
        <begin position="253"/>
        <end position="278"/>
    </location>
</feature>
<feature type="transmembrane region" description="Helical" evidence="6">
    <location>
        <begin position="220"/>
        <end position="241"/>
    </location>
</feature>
<organism evidence="8 9">
    <name type="scientific">Endocarpon pusillum</name>
    <dbReference type="NCBI Taxonomy" id="364733"/>
    <lineage>
        <taxon>Eukaryota</taxon>
        <taxon>Fungi</taxon>
        <taxon>Dikarya</taxon>
        <taxon>Ascomycota</taxon>
        <taxon>Pezizomycotina</taxon>
        <taxon>Eurotiomycetes</taxon>
        <taxon>Chaetothyriomycetidae</taxon>
        <taxon>Verrucariales</taxon>
        <taxon>Verrucariaceae</taxon>
        <taxon>Endocarpon</taxon>
    </lineage>
</organism>
<keyword evidence="4 6" id="KW-0472">Membrane</keyword>
<feature type="transmembrane region" description="Helical" evidence="6">
    <location>
        <begin position="26"/>
        <end position="45"/>
    </location>
</feature>
<dbReference type="GO" id="GO:0016020">
    <property type="term" value="C:membrane"/>
    <property type="evidence" value="ECO:0007669"/>
    <property type="project" value="UniProtKB-SubCell"/>
</dbReference>
<gene>
    <name evidence="8" type="ORF">GJ744_006189</name>
</gene>
<dbReference type="EMBL" id="JAACFV010000028">
    <property type="protein sequence ID" value="KAF7510577.1"/>
    <property type="molecule type" value="Genomic_DNA"/>
</dbReference>
<dbReference type="AlphaFoldDB" id="A0A8H7APD5"/>
<evidence type="ECO:0000313" key="9">
    <source>
        <dbReference type="Proteomes" id="UP000606974"/>
    </source>
</evidence>
<evidence type="ECO:0000256" key="4">
    <source>
        <dbReference type="ARBA" id="ARBA00023136"/>
    </source>
</evidence>
<feature type="domain" description="Rhodopsin" evidence="7">
    <location>
        <begin position="48"/>
        <end position="283"/>
    </location>
</feature>
<evidence type="ECO:0000313" key="8">
    <source>
        <dbReference type="EMBL" id="KAF7510577.1"/>
    </source>
</evidence>